<feature type="compositionally biased region" description="Low complexity" evidence="1">
    <location>
        <begin position="40"/>
        <end position="54"/>
    </location>
</feature>
<feature type="compositionally biased region" description="Polar residues" evidence="1">
    <location>
        <begin position="20"/>
        <end position="31"/>
    </location>
</feature>
<dbReference type="Proteomes" id="UP000322234">
    <property type="component" value="Unassembled WGS sequence"/>
</dbReference>
<organism evidence="2 3">
    <name type="scientific">Bos mutus</name>
    <name type="common">wild yak</name>
    <dbReference type="NCBI Taxonomy" id="72004"/>
    <lineage>
        <taxon>Eukaryota</taxon>
        <taxon>Metazoa</taxon>
        <taxon>Chordata</taxon>
        <taxon>Craniata</taxon>
        <taxon>Vertebrata</taxon>
        <taxon>Euteleostomi</taxon>
        <taxon>Mammalia</taxon>
        <taxon>Eutheria</taxon>
        <taxon>Laurasiatheria</taxon>
        <taxon>Artiodactyla</taxon>
        <taxon>Ruminantia</taxon>
        <taxon>Pecora</taxon>
        <taxon>Bovidae</taxon>
        <taxon>Bovinae</taxon>
        <taxon>Bos</taxon>
    </lineage>
</organism>
<evidence type="ECO:0000313" key="2">
    <source>
        <dbReference type="EMBL" id="MXQ99863.1"/>
    </source>
</evidence>
<comment type="caution">
    <text evidence="2">The sequence shown here is derived from an EMBL/GenBank/DDBJ whole genome shotgun (WGS) entry which is preliminary data.</text>
</comment>
<dbReference type="AlphaFoldDB" id="A0A6B0SM62"/>
<sequence>MVLRWLKAAGKGECERHSPRSSQHWAVPTTSRSKRRLDGAQRPAAAGPPAAAMALDEDGARQPGTRGPELGLQVSTRRYALKPVARAAEKGRSAAEPLPQEQPVRHSDVTAAAPRVRTRVAAAVSEAPP</sequence>
<keyword evidence="3" id="KW-1185">Reference proteome</keyword>
<accession>A0A6B0SM62</accession>
<protein>
    <submittedName>
        <fullName evidence="2">Uncharacterized protein</fullName>
    </submittedName>
</protein>
<gene>
    <name evidence="2" type="ORF">E5288_WYG019040</name>
</gene>
<evidence type="ECO:0000313" key="3">
    <source>
        <dbReference type="Proteomes" id="UP000322234"/>
    </source>
</evidence>
<reference evidence="2" key="1">
    <citation type="submission" date="2019-10" db="EMBL/GenBank/DDBJ databases">
        <title>The sequence and de novo assembly of the wild yak genome.</title>
        <authorList>
            <person name="Liu Y."/>
        </authorList>
    </citation>
    <scope>NUCLEOTIDE SEQUENCE [LARGE SCALE GENOMIC DNA]</scope>
    <source>
        <strain evidence="2">WY2019</strain>
    </source>
</reference>
<proteinExistence type="predicted"/>
<feature type="region of interest" description="Disordered" evidence="1">
    <location>
        <begin position="1"/>
        <end position="113"/>
    </location>
</feature>
<evidence type="ECO:0000256" key="1">
    <source>
        <dbReference type="SAM" id="MobiDB-lite"/>
    </source>
</evidence>
<dbReference type="EMBL" id="VBQZ03002001">
    <property type="protein sequence ID" value="MXQ99863.1"/>
    <property type="molecule type" value="Genomic_DNA"/>
</dbReference>
<name>A0A6B0SM62_9CETA</name>